<reference evidence="1 2" key="1">
    <citation type="submission" date="2014-01" db="EMBL/GenBank/DDBJ databases">
        <title>Genome sequence determination for a cystic fibrosis isolate, Inquilinus limosus.</title>
        <authorList>
            <person name="Pino M."/>
            <person name="Di Conza J."/>
            <person name="Gutkind G."/>
        </authorList>
    </citation>
    <scope>NUCLEOTIDE SEQUENCE [LARGE SCALE GENOMIC DNA]</scope>
    <source>
        <strain evidence="1 2">MP06</strain>
    </source>
</reference>
<name>A0A0A0D5E2_9PROT</name>
<organism evidence="1 2">
    <name type="scientific">Inquilinus limosus MP06</name>
    <dbReference type="NCBI Taxonomy" id="1398085"/>
    <lineage>
        <taxon>Bacteria</taxon>
        <taxon>Pseudomonadati</taxon>
        <taxon>Pseudomonadota</taxon>
        <taxon>Alphaproteobacteria</taxon>
        <taxon>Rhodospirillales</taxon>
        <taxon>Rhodospirillaceae</taxon>
        <taxon>Inquilinus</taxon>
    </lineage>
</organism>
<comment type="caution">
    <text evidence="1">The sequence shown here is derived from an EMBL/GenBank/DDBJ whole genome shotgun (WGS) entry which is preliminary data.</text>
</comment>
<dbReference type="Proteomes" id="UP000029995">
    <property type="component" value="Unassembled WGS sequence"/>
</dbReference>
<protein>
    <submittedName>
        <fullName evidence="1">Uncharacterized protein</fullName>
    </submittedName>
</protein>
<dbReference type="RefSeq" id="WP_034840582.1">
    <property type="nucleotide sequence ID" value="NZ_JANX01000229.1"/>
</dbReference>
<accession>A0A0A0D5E2</accession>
<dbReference type="AlphaFoldDB" id="A0A0A0D5E2"/>
<sequence length="113" mass="12524">MHAYSVRIVPAGRQDPLWRAVDPDNGADFMSDMIVFAEDPEDARRYLDATLLATGFAPDRPPLRGTGSPWQEPGLVRIEAAPEFDPVARLAGRNHVARRQGFLSNPTTDPLRD</sequence>
<dbReference type="OrthoDB" id="7352300at2"/>
<evidence type="ECO:0000313" key="2">
    <source>
        <dbReference type="Proteomes" id="UP000029995"/>
    </source>
</evidence>
<evidence type="ECO:0000313" key="1">
    <source>
        <dbReference type="EMBL" id="KGM33063.1"/>
    </source>
</evidence>
<dbReference type="EMBL" id="JANX01000229">
    <property type="protein sequence ID" value="KGM33063.1"/>
    <property type="molecule type" value="Genomic_DNA"/>
</dbReference>
<proteinExistence type="predicted"/>
<gene>
    <name evidence="1" type="ORF">P409_17895</name>
</gene>